<feature type="region of interest" description="Disordered" evidence="1">
    <location>
        <begin position="129"/>
        <end position="176"/>
    </location>
</feature>
<accession>A0A1V0SIJ5</accession>
<evidence type="ECO:0000256" key="1">
    <source>
        <dbReference type="SAM" id="MobiDB-lite"/>
    </source>
</evidence>
<organism evidence="2">
    <name type="scientific">Klosneuvirus KNV1</name>
    <dbReference type="NCBI Taxonomy" id="1977640"/>
    <lineage>
        <taxon>Viruses</taxon>
        <taxon>Varidnaviria</taxon>
        <taxon>Bamfordvirae</taxon>
        <taxon>Nucleocytoviricota</taxon>
        <taxon>Megaviricetes</taxon>
        <taxon>Imitervirales</taxon>
        <taxon>Mimiviridae</taxon>
        <taxon>Klosneuvirinae</taxon>
        <taxon>Klosneuvirus</taxon>
    </lineage>
</organism>
<evidence type="ECO:0000313" key="2">
    <source>
        <dbReference type="EMBL" id="ARF11547.1"/>
    </source>
</evidence>
<protein>
    <submittedName>
        <fullName evidence="2">Uncharacterized protein</fullName>
    </submittedName>
</protein>
<gene>
    <name evidence="2" type="ORF">Klosneuvirus_1_404</name>
</gene>
<name>A0A1V0SIJ5_9VIRU</name>
<dbReference type="EMBL" id="KY684108">
    <property type="protein sequence ID" value="ARF11547.1"/>
    <property type="molecule type" value="Genomic_DNA"/>
</dbReference>
<reference evidence="2" key="1">
    <citation type="journal article" date="2017" name="Science">
        <title>Giant viruses with an expanded complement of translation system components.</title>
        <authorList>
            <person name="Schulz F."/>
            <person name="Yutin N."/>
            <person name="Ivanova N.N."/>
            <person name="Ortega D.R."/>
            <person name="Lee T.K."/>
            <person name="Vierheilig J."/>
            <person name="Daims H."/>
            <person name="Horn M."/>
            <person name="Wagner M."/>
            <person name="Jensen G.J."/>
            <person name="Kyrpides N.C."/>
            <person name="Koonin E.V."/>
            <person name="Woyke T."/>
        </authorList>
    </citation>
    <scope>NUCLEOTIDE SEQUENCE</scope>
    <source>
        <strain evidence="2">KNV1</strain>
    </source>
</reference>
<proteinExistence type="predicted"/>
<sequence length="176" mass="19572">MSKSCGEKEILRASYKRKSYRRKNGSRIAATHVKASCVPATGKAIRRGSKTPKAERVLPKPGDEVSLEAFGYGTQQPTYIRHKALEAASKKFGSLPILRRLNLLRNYQAHPAAKKVMSADVEFMSVLHARRVSRKSKGSRKSRKGSKGSNKGSRKSRKGSKRSRKGSKRSHKGSRH</sequence>